<keyword evidence="14" id="KW-1185">Reference proteome</keyword>
<keyword evidence="8" id="KW-0902">Two-component regulatory system</keyword>
<dbReference type="CDD" id="cd17546">
    <property type="entry name" value="REC_hyHK_CKI1_RcsC-like"/>
    <property type="match status" value="1"/>
</dbReference>
<dbReference type="Gene3D" id="3.40.50.2300">
    <property type="match status" value="1"/>
</dbReference>
<comment type="caution">
    <text evidence="13">The sequence shown here is derived from an EMBL/GenBank/DDBJ whole genome shotgun (WGS) entry which is preliminary data.</text>
</comment>
<dbReference type="InterPro" id="IPR036097">
    <property type="entry name" value="HisK_dim/P_sf"/>
</dbReference>
<evidence type="ECO:0000256" key="1">
    <source>
        <dbReference type="ARBA" id="ARBA00000085"/>
    </source>
</evidence>
<dbReference type="PANTHER" id="PTHR45339:SF5">
    <property type="entry name" value="HISTIDINE KINASE"/>
    <property type="match status" value="1"/>
</dbReference>
<dbReference type="GO" id="GO:0000155">
    <property type="term" value="F:phosphorelay sensor kinase activity"/>
    <property type="evidence" value="ECO:0007669"/>
    <property type="project" value="InterPro"/>
</dbReference>
<evidence type="ECO:0000259" key="12">
    <source>
        <dbReference type="PROSITE" id="PS50110"/>
    </source>
</evidence>
<keyword evidence="7" id="KW-0067">ATP-binding</keyword>
<dbReference type="Gene3D" id="3.30.450.40">
    <property type="match status" value="1"/>
</dbReference>
<dbReference type="Pfam" id="PF00512">
    <property type="entry name" value="HisKA"/>
    <property type="match status" value="1"/>
</dbReference>
<dbReference type="Gene3D" id="3.30.565.10">
    <property type="entry name" value="Histidine kinase-like ATPase, C-terminal domain"/>
    <property type="match status" value="1"/>
</dbReference>
<dbReference type="InterPro" id="IPR011006">
    <property type="entry name" value="CheY-like_superfamily"/>
</dbReference>
<dbReference type="Gene3D" id="1.10.510.10">
    <property type="entry name" value="Transferase(Phosphotransferase) domain 1"/>
    <property type="match status" value="1"/>
</dbReference>
<name>A0A8H7PCE7_MORIS</name>
<gene>
    <name evidence="13" type="ORF">INT43_002921</name>
</gene>
<dbReference type="InterPro" id="IPR005467">
    <property type="entry name" value="His_kinase_dom"/>
</dbReference>
<proteinExistence type="predicted"/>
<dbReference type="SMART" id="SM00388">
    <property type="entry name" value="HisKA"/>
    <property type="match status" value="1"/>
</dbReference>
<evidence type="ECO:0000259" key="11">
    <source>
        <dbReference type="PROSITE" id="PS50109"/>
    </source>
</evidence>
<accession>A0A8H7PCE7</accession>
<evidence type="ECO:0000256" key="3">
    <source>
        <dbReference type="ARBA" id="ARBA00022553"/>
    </source>
</evidence>
<keyword evidence="6" id="KW-0418">Kinase</keyword>
<dbReference type="Gene3D" id="1.10.287.130">
    <property type="match status" value="1"/>
</dbReference>
<dbReference type="InterPro" id="IPR003018">
    <property type="entry name" value="GAF"/>
</dbReference>
<reference evidence="13" key="1">
    <citation type="submission" date="2020-12" db="EMBL/GenBank/DDBJ databases">
        <title>Metabolic potential, ecology and presence of endohyphal bacteria is reflected in genomic diversity of Mucoromycotina.</title>
        <authorList>
            <person name="Muszewska A."/>
            <person name="Okrasinska A."/>
            <person name="Steczkiewicz K."/>
            <person name="Drgas O."/>
            <person name="Orlowska M."/>
            <person name="Perlinska-Lenart U."/>
            <person name="Aleksandrzak-Piekarczyk T."/>
            <person name="Szatraj K."/>
            <person name="Zielenkiewicz U."/>
            <person name="Pilsyk S."/>
            <person name="Malc E."/>
            <person name="Mieczkowski P."/>
            <person name="Kruszewska J.S."/>
            <person name="Biernat P."/>
            <person name="Pawlowska J."/>
        </authorList>
    </citation>
    <scope>NUCLEOTIDE SEQUENCE</scope>
    <source>
        <strain evidence="13">WA0000067209</strain>
    </source>
</reference>
<dbReference type="InterPro" id="IPR036890">
    <property type="entry name" value="HATPase_C_sf"/>
</dbReference>
<evidence type="ECO:0000256" key="8">
    <source>
        <dbReference type="ARBA" id="ARBA00023012"/>
    </source>
</evidence>
<dbReference type="InterPro" id="IPR004358">
    <property type="entry name" value="Sig_transdc_His_kin-like_C"/>
</dbReference>
<dbReference type="FunFam" id="1.10.287.130:FF:000002">
    <property type="entry name" value="Two-component osmosensing histidine kinase"/>
    <property type="match status" value="1"/>
</dbReference>
<protein>
    <recommendedName>
        <fullName evidence="2">histidine kinase</fullName>
        <ecNumber evidence="2">2.7.13.3</ecNumber>
    </recommendedName>
</protein>
<dbReference type="SMART" id="SM00387">
    <property type="entry name" value="HATPase_c"/>
    <property type="match status" value="1"/>
</dbReference>
<dbReference type="Pfam" id="PF02518">
    <property type="entry name" value="HATPase_c"/>
    <property type="match status" value="1"/>
</dbReference>
<evidence type="ECO:0000256" key="2">
    <source>
        <dbReference type="ARBA" id="ARBA00012438"/>
    </source>
</evidence>
<dbReference type="SUPFAM" id="SSF55874">
    <property type="entry name" value="ATPase domain of HSP90 chaperone/DNA topoisomerase II/histidine kinase"/>
    <property type="match status" value="1"/>
</dbReference>
<dbReference type="SUPFAM" id="SSF52172">
    <property type="entry name" value="CheY-like"/>
    <property type="match status" value="1"/>
</dbReference>
<dbReference type="InterPro" id="IPR041664">
    <property type="entry name" value="AAA_16"/>
</dbReference>
<keyword evidence="5" id="KW-0547">Nucleotide-binding</keyword>
<dbReference type="InterPro" id="IPR011009">
    <property type="entry name" value="Kinase-like_dom_sf"/>
</dbReference>
<dbReference type="PRINTS" id="PR00344">
    <property type="entry name" value="BCTRLSENSOR"/>
</dbReference>
<dbReference type="InterPro" id="IPR027417">
    <property type="entry name" value="P-loop_NTPase"/>
</dbReference>
<dbReference type="CDD" id="cd16922">
    <property type="entry name" value="HATPase_EvgS-ArcB-TorS-like"/>
    <property type="match status" value="1"/>
</dbReference>
<evidence type="ECO:0000256" key="4">
    <source>
        <dbReference type="ARBA" id="ARBA00022679"/>
    </source>
</evidence>
<dbReference type="PANTHER" id="PTHR45339">
    <property type="entry name" value="HYBRID SIGNAL TRANSDUCTION HISTIDINE KINASE J"/>
    <property type="match status" value="1"/>
</dbReference>
<evidence type="ECO:0000256" key="7">
    <source>
        <dbReference type="ARBA" id="ARBA00022840"/>
    </source>
</evidence>
<dbReference type="CDD" id="cd00082">
    <property type="entry name" value="HisKA"/>
    <property type="match status" value="1"/>
</dbReference>
<dbReference type="EC" id="2.7.13.3" evidence="2"/>
<evidence type="ECO:0000313" key="14">
    <source>
        <dbReference type="Proteomes" id="UP000654370"/>
    </source>
</evidence>
<dbReference type="SMART" id="SM00448">
    <property type="entry name" value="REC"/>
    <property type="match status" value="1"/>
</dbReference>
<evidence type="ECO:0000313" key="13">
    <source>
        <dbReference type="EMBL" id="KAG2171299.1"/>
    </source>
</evidence>
<dbReference type="Proteomes" id="UP000654370">
    <property type="component" value="Unassembled WGS sequence"/>
</dbReference>
<feature type="domain" description="Response regulatory" evidence="12">
    <location>
        <begin position="2078"/>
        <end position="2200"/>
    </location>
</feature>
<dbReference type="PROSITE" id="PS50011">
    <property type="entry name" value="PROTEIN_KINASE_DOM"/>
    <property type="match status" value="1"/>
</dbReference>
<evidence type="ECO:0000256" key="5">
    <source>
        <dbReference type="ARBA" id="ARBA00022741"/>
    </source>
</evidence>
<dbReference type="Pfam" id="PF00072">
    <property type="entry name" value="Response_reg"/>
    <property type="match status" value="1"/>
</dbReference>
<organism evidence="13 14">
    <name type="scientific">Mortierella isabellina</name>
    <name type="common">Filamentous fungus</name>
    <name type="synonym">Umbelopsis isabellina</name>
    <dbReference type="NCBI Taxonomy" id="91625"/>
    <lineage>
        <taxon>Eukaryota</taxon>
        <taxon>Fungi</taxon>
        <taxon>Fungi incertae sedis</taxon>
        <taxon>Mucoromycota</taxon>
        <taxon>Mucoromycotina</taxon>
        <taxon>Umbelopsidomycetes</taxon>
        <taxon>Umbelopsidales</taxon>
        <taxon>Umbelopsidaceae</taxon>
        <taxon>Umbelopsis</taxon>
    </lineage>
</organism>
<dbReference type="SUPFAM" id="SSF55781">
    <property type="entry name" value="GAF domain-like"/>
    <property type="match status" value="1"/>
</dbReference>
<evidence type="ECO:0000256" key="9">
    <source>
        <dbReference type="PROSITE-ProRule" id="PRU00169"/>
    </source>
</evidence>
<dbReference type="PROSITE" id="PS50110">
    <property type="entry name" value="RESPONSE_REGULATORY"/>
    <property type="match status" value="1"/>
</dbReference>
<dbReference type="GO" id="GO:0005524">
    <property type="term" value="F:ATP binding"/>
    <property type="evidence" value="ECO:0007669"/>
    <property type="project" value="UniProtKB-KW"/>
</dbReference>
<dbReference type="InterPro" id="IPR001789">
    <property type="entry name" value="Sig_transdc_resp-reg_receiver"/>
</dbReference>
<dbReference type="SUPFAM" id="SSF47384">
    <property type="entry name" value="Homodimeric domain of signal transducing histidine kinase"/>
    <property type="match status" value="1"/>
</dbReference>
<dbReference type="Pfam" id="PF00069">
    <property type="entry name" value="Pkinase"/>
    <property type="match status" value="1"/>
</dbReference>
<comment type="catalytic activity">
    <reaction evidence="1">
        <text>ATP + protein L-histidine = ADP + protein N-phospho-L-histidine.</text>
        <dbReference type="EC" id="2.7.13.3"/>
    </reaction>
</comment>
<feature type="domain" description="Protein kinase" evidence="10">
    <location>
        <begin position="1"/>
        <end position="292"/>
    </location>
</feature>
<dbReference type="Pfam" id="PF01590">
    <property type="entry name" value="GAF"/>
    <property type="match status" value="1"/>
</dbReference>
<dbReference type="InterPro" id="IPR003661">
    <property type="entry name" value="HisK_dim/P_dom"/>
</dbReference>
<keyword evidence="3 9" id="KW-0597">Phosphoprotein</keyword>
<dbReference type="SMART" id="SM00220">
    <property type="entry name" value="S_TKc"/>
    <property type="match status" value="1"/>
</dbReference>
<dbReference type="OrthoDB" id="60033at2759"/>
<dbReference type="SMART" id="SM00065">
    <property type="entry name" value="GAF"/>
    <property type="match status" value="1"/>
</dbReference>
<dbReference type="Pfam" id="PF13191">
    <property type="entry name" value="AAA_16"/>
    <property type="match status" value="1"/>
</dbReference>
<evidence type="ECO:0000259" key="10">
    <source>
        <dbReference type="PROSITE" id="PS50011"/>
    </source>
</evidence>
<feature type="modified residue" description="4-aspartylphosphate" evidence="9">
    <location>
        <position position="2130"/>
    </location>
</feature>
<dbReference type="SUPFAM" id="SSF52540">
    <property type="entry name" value="P-loop containing nucleoside triphosphate hydrolases"/>
    <property type="match status" value="1"/>
</dbReference>
<dbReference type="InterPro" id="IPR003594">
    <property type="entry name" value="HATPase_dom"/>
</dbReference>
<dbReference type="SUPFAM" id="SSF56112">
    <property type="entry name" value="Protein kinase-like (PK-like)"/>
    <property type="match status" value="1"/>
</dbReference>
<dbReference type="InterPro" id="IPR029016">
    <property type="entry name" value="GAF-like_dom_sf"/>
</dbReference>
<keyword evidence="4" id="KW-0808">Transferase</keyword>
<dbReference type="PROSITE" id="PS50109">
    <property type="entry name" value="HIS_KIN"/>
    <property type="match status" value="1"/>
</dbReference>
<sequence length="2208" mass="249932">MVLAIDACKSLKSEYQLVQIDHHDELAPIAITKGYRLSDKKPVIVKLSTYAKKLENEYQTTTRLSASIMDGQYIVKPIELISEPQGITALVFEDDGYKVYNGKLPSNPTTNSRLAITSKFIDMAVQICDCLGQIHSHKVVHAGIRPSSFLYQPSTMNVYKIWDFETSSRAQESVLSIMNRERMRDPFAPIMTNEQLAYLAPEQISQTAYQVDARTDLYSLGIMFFTMLSQQLPFVHQDPRTVVRNILTRPLPLTPELRSMFPPIIWAIIEKLTSKYPHDRYQSVSSLRADFLQLQAIEREMTTEQEEAVEREDVFRHIRFELGIENHSFEFDMANNTVGRGKELHLIANAIRAAAERHNSSNQTTPPTIISDGTHSYFANIFEEYGKPEVLEHPDSEDEEATQQAEARNATVITVHGDIGVGKTKITLCCQEYARRHGYVATASLSSLQVAPYHYVLQCLKSLLRTVLAESDEEIQRFKSILDHSLRKSGFQSFQGLPIEVLDQLADISEFFDCDEAQPKTSFHHVATFVETKTLYHRAISCIFRALTTFRLCTIILDDLHHTDEPLLELLYTIATTNRRLVLVVTYRTNEITPALERFVQYFSVNLVDINVPPLEYSDIVTLIAASFNRNEVTDRADLLPMVDLIYRDSLGNAYKVSQLLRSLASRNIIYYDVDAKNWDYDFEELRQATTVNQDSDEPVSVSDSDYLISQIENMAPEGQELLQWASLIGTNFSFQKVSQLMVADDHDKELMHNQELDGASDSEDETSSTDSVTRASLGLQYALENGFIHASGLDEFTFAHKRYLRAAATMIDDDKKANMRSRIAEQYATETGLDVFWVANHLLASFRIISKLEKKGIYRKILVEAMDKANASGVQDMALKYCKSAHALLAPSPWVDGEDSSYDETLHICHNLSQLHCFFAHKDDSRAAADEIINNARNGIDRSRAYKVIYLHLYAAKQYEESIRLLEISIDDLGLIKVARQPQKEQVDELYNRLEQEILAIGMENILDREPSHDPVLHATMVNMEQLCISLFWKGEHTSLFANTLAIIDASLQHGLSVASGTALNILAPFVATRYGKYQFGRALAQLGVQISEKYGNHSQKARTAFYYYTIMSTFSNHIQQDIQPLRAAYENAVLSGDAMFARYIPVRVAVAMYFRGQPLDQVMKEAWDSSVRIRNWTTSTESYNLIKAVKRNILALQGKTYGTAEGIFDDDEYNDNKFIEESFPSGEQSDAVMNWHYSYKIMPLYMFGHDDFAIELGFKCFNILDSQPCHRHTRWMLFYFSLSLIRKLHQNAISSDIREQYLEQIRVNKSLIDVWAQISSVNYQMYVVALDAELASLEGQLHTSQKYYDQAMKLARAGGWNVEIALFYELIGEHHLRHENTCVGEVMIQKALSAYIAYGAYGKSRQLRTHHNALDLIDAIPIEVAVQTESAGVDINAQHFIATEPYEKVKYGESDENLMSLEIADLASIFKSGQIISSEMNFDLLMKQMLEVILESSGADSGVIIVKDGRDFNIVGQGSRISGCRYLSPPERLESSIDHVLIRIALHTMQILEPTVITDSHIRSAFSDEYCSIKSAICTPILYKGILIGCVFIESYQKYLSSRQVRMLQALTRQIGISVTNARLFNSLQSAMKDNAKMIDRQQVALKDAKESREAAIRANNAKSNFLATISHELRTPFAGFYGMISLLSETELDDEQLDIVETAKQSCQMLLKIIDDLLDFSKLEAHKTLLDIGSTSIPDVIADAVDVMASLAIQNNVNVTYNVDHQVPSTVLADSARLRQIFLNLIGNAIKFTKNGDVQVNCQLDHRETHEDGVYATLRFEVIDTGIGIAPEQQKGLFEPFAQVDGSTTRLYGGTGLGLSICLQLIRLMSGSIGVTSEGKCKGSTFWFTVQVKCVYPTQLTRTDSSTLKKLCSNKVAMVTNHLPTAKMVQLMTPDLIVNVRNFTPDFFADESCQNTDLLIIDLPLTQEPAYCDELQTIISTKAQKCEIMILYHSILDWHRKLLSDENYWKEHPPSARLTKPIRKDTFTKSLREILSSPETKRKGKEDKIKSLNLSSRNKQFWNTEEENWIRARNNVLIAEDNPVARKLLIRQLQKLGFAVESANDGEEAVQLFTASKNNHFSFAIFDHHMPKCDGPEAAARIRHIENANNLKRMPIFALTADVRAIARKASEENGMEDYLTKPLIMERLVTSVRNHCINTNMTNL</sequence>
<evidence type="ECO:0000256" key="6">
    <source>
        <dbReference type="ARBA" id="ARBA00022777"/>
    </source>
</evidence>
<dbReference type="EMBL" id="JAEPQZ010000022">
    <property type="protein sequence ID" value="KAG2171299.1"/>
    <property type="molecule type" value="Genomic_DNA"/>
</dbReference>
<feature type="domain" description="Histidine kinase" evidence="11">
    <location>
        <begin position="1671"/>
        <end position="1897"/>
    </location>
</feature>
<dbReference type="InterPro" id="IPR000719">
    <property type="entry name" value="Prot_kinase_dom"/>
</dbReference>
<dbReference type="FunFam" id="3.30.565.10:FF:000010">
    <property type="entry name" value="Sensor histidine kinase RcsC"/>
    <property type="match status" value="1"/>
</dbReference>